<proteinExistence type="predicted"/>
<dbReference type="Proteomes" id="UP000295096">
    <property type="component" value="Unassembled WGS sequence"/>
</dbReference>
<comment type="caution">
    <text evidence="1">The sequence shown here is derived from an EMBL/GenBank/DDBJ whole genome shotgun (WGS) entry which is preliminary data.</text>
</comment>
<dbReference type="RefSeq" id="WP_133293302.1">
    <property type="nucleotide sequence ID" value="NZ_SMSJ01000207.1"/>
</dbReference>
<organism evidence="1 2">
    <name type="scientific">Dankookia rubra</name>
    <dbReference type="NCBI Taxonomy" id="1442381"/>
    <lineage>
        <taxon>Bacteria</taxon>
        <taxon>Pseudomonadati</taxon>
        <taxon>Pseudomonadota</taxon>
        <taxon>Alphaproteobacteria</taxon>
        <taxon>Acetobacterales</taxon>
        <taxon>Roseomonadaceae</taxon>
        <taxon>Dankookia</taxon>
    </lineage>
</organism>
<dbReference type="AlphaFoldDB" id="A0A4R5Q3W1"/>
<gene>
    <name evidence="1" type="ORF">E2C06_35845</name>
</gene>
<sequence>MVVLDDLPSTSGSTFTRIPTPERLLKVVAENKGDAIGFVTIFLGCSAEQSRTTSFGHMRSGVPFSLQR</sequence>
<protein>
    <submittedName>
        <fullName evidence="1">Uncharacterized protein</fullName>
    </submittedName>
</protein>
<accession>A0A4R5Q3W1</accession>
<evidence type="ECO:0000313" key="2">
    <source>
        <dbReference type="Proteomes" id="UP000295096"/>
    </source>
</evidence>
<keyword evidence="2" id="KW-1185">Reference proteome</keyword>
<evidence type="ECO:0000313" key="1">
    <source>
        <dbReference type="EMBL" id="TDH57604.1"/>
    </source>
</evidence>
<reference evidence="1 2" key="1">
    <citation type="journal article" date="2016" name="J. Microbiol.">
        <title>Dankookia rubra gen. nov., sp. nov., an alphaproteobacterium isolated from sediment of a shallow stream.</title>
        <authorList>
            <person name="Kim W.H."/>
            <person name="Kim D.H."/>
            <person name="Kang K."/>
            <person name="Ahn T.Y."/>
        </authorList>
    </citation>
    <scope>NUCLEOTIDE SEQUENCE [LARGE SCALE GENOMIC DNA]</scope>
    <source>
        <strain evidence="1 2">JCM30602</strain>
    </source>
</reference>
<name>A0A4R5Q3W1_9PROT</name>
<dbReference type="EMBL" id="SMSJ01000207">
    <property type="protein sequence ID" value="TDH57604.1"/>
    <property type="molecule type" value="Genomic_DNA"/>
</dbReference>